<proteinExistence type="predicted"/>
<protein>
    <submittedName>
        <fullName evidence="1">Uncharacterized protein</fullName>
    </submittedName>
</protein>
<organism evidence="1">
    <name type="scientific">Anguilla anguilla</name>
    <name type="common">European freshwater eel</name>
    <name type="synonym">Muraena anguilla</name>
    <dbReference type="NCBI Taxonomy" id="7936"/>
    <lineage>
        <taxon>Eukaryota</taxon>
        <taxon>Metazoa</taxon>
        <taxon>Chordata</taxon>
        <taxon>Craniata</taxon>
        <taxon>Vertebrata</taxon>
        <taxon>Euteleostomi</taxon>
        <taxon>Actinopterygii</taxon>
        <taxon>Neopterygii</taxon>
        <taxon>Teleostei</taxon>
        <taxon>Anguilliformes</taxon>
        <taxon>Anguillidae</taxon>
        <taxon>Anguilla</taxon>
    </lineage>
</organism>
<evidence type="ECO:0000313" key="1">
    <source>
        <dbReference type="EMBL" id="JAH52202.1"/>
    </source>
</evidence>
<accession>A0A0E9TFF6</accession>
<dbReference type="AlphaFoldDB" id="A0A0E9TFF6"/>
<reference evidence="1" key="1">
    <citation type="submission" date="2014-11" db="EMBL/GenBank/DDBJ databases">
        <authorList>
            <person name="Amaro Gonzalez C."/>
        </authorList>
    </citation>
    <scope>NUCLEOTIDE SEQUENCE</scope>
</reference>
<sequence length="28" mass="3239">MPLSKSEFKVRLKSMMPDVCVLCIKQQV</sequence>
<dbReference type="EMBL" id="GBXM01056375">
    <property type="protein sequence ID" value="JAH52202.1"/>
    <property type="molecule type" value="Transcribed_RNA"/>
</dbReference>
<name>A0A0E9TFF6_ANGAN</name>
<reference evidence="1" key="2">
    <citation type="journal article" date="2015" name="Fish Shellfish Immunol.">
        <title>Early steps in the European eel (Anguilla anguilla)-Vibrio vulnificus interaction in the gills: Role of the RtxA13 toxin.</title>
        <authorList>
            <person name="Callol A."/>
            <person name="Pajuelo D."/>
            <person name="Ebbesson L."/>
            <person name="Teles M."/>
            <person name="MacKenzie S."/>
            <person name="Amaro C."/>
        </authorList>
    </citation>
    <scope>NUCLEOTIDE SEQUENCE</scope>
</reference>